<dbReference type="InterPro" id="IPR013094">
    <property type="entry name" value="AB_hydrolase_3"/>
</dbReference>
<dbReference type="InterPro" id="IPR050300">
    <property type="entry name" value="GDXG_lipolytic_enzyme"/>
</dbReference>
<dbReference type="RefSeq" id="WP_381343982.1">
    <property type="nucleotide sequence ID" value="NZ_JBHMCY010000011.1"/>
</dbReference>
<dbReference type="GO" id="GO:0016787">
    <property type="term" value="F:hydrolase activity"/>
    <property type="evidence" value="ECO:0007669"/>
    <property type="project" value="UniProtKB-KW"/>
</dbReference>
<dbReference type="EMBL" id="JBHMCY010000011">
    <property type="protein sequence ID" value="MFB9462710.1"/>
    <property type="molecule type" value="Genomic_DNA"/>
</dbReference>
<reference evidence="3 4" key="1">
    <citation type="submission" date="2024-09" db="EMBL/GenBank/DDBJ databases">
        <authorList>
            <person name="Sun Q."/>
            <person name="Mori K."/>
        </authorList>
    </citation>
    <scope>NUCLEOTIDE SEQUENCE [LARGE SCALE GENOMIC DNA]</scope>
    <source>
        <strain evidence="3 4">JCM 6917</strain>
    </source>
</reference>
<evidence type="ECO:0000313" key="3">
    <source>
        <dbReference type="EMBL" id="MFB9462710.1"/>
    </source>
</evidence>
<proteinExistence type="predicted"/>
<sequence>MPIIVPQGLDPELVRVAELQPDLDYGRPQESREALRRAYRISRALRGRNAPDDGLTVTDRRIPARAGAPDIPVRVYTRPGGDAPAPCLLFFHGGGFVTGNLDTEDDRCRAYARRTGVTVVSVDYRLAPEHPFPCAFEDCYDALLWVVANAGELGVDSGRVVVGGTSAGGALTAAVTLASRDLDGPAVRHQMLLYPVTDHAMRTRSMREFDATPGWHARNNVHMWRHYLGTDEPEKVSPYAAPAEAGDLSGLPPAYLMTIEFDPLRDEGIDFGRRLLAAGVSVRLHHLPGTFHGFDAAAPQSTVGRRALDEQCAVLARATGTTVVR</sequence>
<name>A0ABV5MXH0_9ACTN</name>
<evidence type="ECO:0000259" key="2">
    <source>
        <dbReference type="Pfam" id="PF07859"/>
    </source>
</evidence>
<dbReference type="PANTHER" id="PTHR48081">
    <property type="entry name" value="AB HYDROLASE SUPERFAMILY PROTEIN C4A8.06C"/>
    <property type="match status" value="1"/>
</dbReference>
<comment type="caution">
    <text evidence="3">The sequence shown here is derived from an EMBL/GenBank/DDBJ whole genome shotgun (WGS) entry which is preliminary data.</text>
</comment>
<evidence type="ECO:0000313" key="4">
    <source>
        <dbReference type="Proteomes" id="UP001589709"/>
    </source>
</evidence>
<evidence type="ECO:0000256" key="1">
    <source>
        <dbReference type="ARBA" id="ARBA00022801"/>
    </source>
</evidence>
<keyword evidence="1 3" id="KW-0378">Hydrolase</keyword>
<dbReference type="InterPro" id="IPR029058">
    <property type="entry name" value="AB_hydrolase_fold"/>
</dbReference>
<keyword evidence="4" id="KW-1185">Reference proteome</keyword>
<feature type="domain" description="Alpha/beta hydrolase fold-3" evidence="2">
    <location>
        <begin position="88"/>
        <end position="294"/>
    </location>
</feature>
<dbReference type="SUPFAM" id="SSF53474">
    <property type="entry name" value="alpha/beta-Hydrolases"/>
    <property type="match status" value="1"/>
</dbReference>
<dbReference type="Gene3D" id="3.40.50.1820">
    <property type="entry name" value="alpha/beta hydrolase"/>
    <property type="match status" value="1"/>
</dbReference>
<protein>
    <submittedName>
        <fullName evidence="3">Alpha/beta hydrolase</fullName>
    </submittedName>
</protein>
<dbReference type="Pfam" id="PF07859">
    <property type="entry name" value="Abhydrolase_3"/>
    <property type="match status" value="1"/>
</dbReference>
<dbReference type="PANTHER" id="PTHR48081:SF8">
    <property type="entry name" value="ALPHA_BETA HYDROLASE FOLD-3 DOMAIN-CONTAINING PROTEIN-RELATED"/>
    <property type="match status" value="1"/>
</dbReference>
<gene>
    <name evidence="3" type="ORF">ACFF45_08285</name>
</gene>
<organism evidence="3 4">
    <name type="scientific">Streptomyces cinereospinus</name>
    <dbReference type="NCBI Taxonomy" id="285561"/>
    <lineage>
        <taxon>Bacteria</taxon>
        <taxon>Bacillati</taxon>
        <taxon>Actinomycetota</taxon>
        <taxon>Actinomycetes</taxon>
        <taxon>Kitasatosporales</taxon>
        <taxon>Streptomycetaceae</taxon>
        <taxon>Streptomyces</taxon>
    </lineage>
</organism>
<dbReference type="Proteomes" id="UP001589709">
    <property type="component" value="Unassembled WGS sequence"/>
</dbReference>
<accession>A0ABV5MXH0</accession>